<proteinExistence type="predicted"/>
<dbReference type="EMBL" id="UZAF01021670">
    <property type="protein sequence ID" value="VDO79981.1"/>
    <property type="molecule type" value="Genomic_DNA"/>
</dbReference>
<keyword evidence="3" id="KW-1185">Reference proteome</keyword>
<dbReference type="WBParaSite" id="HPLM_0001989201-mRNA-1">
    <property type="protein sequence ID" value="HPLM_0001989201-mRNA-1"/>
    <property type="gene ID" value="HPLM_0001989201"/>
</dbReference>
<keyword evidence="1" id="KW-0472">Membrane</keyword>
<evidence type="ECO:0000313" key="4">
    <source>
        <dbReference type="WBParaSite" id="HPLM_0001989201-mRNA-1"/>
    </source>
</evidence>
<organism evidence="4">
    <name type="scientific">Haemonchus placei</name>
    <name type="common">Barber's pole worm</name>
    <dbReference type="NCBI Taxonomy" id="6290"/>
    <lineage>
        <taxon>Eukaryota</taxon>
        <taxon>Metazoa</taxon>
        <taxon>Ecdysozoa</taxon>
        <taxon>Nematoda</taxon>
        <taxon>Chromadorea</taxon>
        <taxon>Rhabditida</taxon>
        <taxon>Rhabditina</taxon>
        <taxon>Rhabditomorpha</taxon>
        <taxon>Strongyloidea</taxon>
        <taxon>Trichostrongylidae</taxon>
        <taxon>Haemonchus</taxon>
    </lineage>
</organism>
<name>A0A0N4X6A0_HAEPC</name>
<evidence type="ECO:0000256" key="1">
    <source>
        <dbReference type="SAM" id="Phobius"/>
    </source>
</evidence>
<sequence length="137" mass="16269">MASNFKFLAIVLGYRIRLFNVFIKTLSCVLYCVRVVHDSRLLPAEHHYKEGEIKYDYLFWVGRNTYLWLIQTFVALVSLSETIIVFYISYEWNICRLFVNAHFLLELVTSFPFIITVSHILPIMLILTLILLLLLRY</sequence>
<keyword evidence="1" id="KW-0812">Transmembrane</keyword>
<accession>A0A0N4X6A0</accession>
<feature type="transmembrane region" description="Helical" evidence="1">
    <location>
        <begin position="66"/>
        <end position="90"/>
    </location>
</feature>
<dbReference type="Proteomes" id="UP000268014">
    <property type="component" value="Unassembled WGS sequence"/>
</dbReference>
<dbReference type="OrthoDB" id="257992at2759"/>
<protein>
    <submittedName>
        <fullName evidence="4">XK-related protein</fullName>
    </submittedName>
</protein>
<dbReference type="AlphaFoldDB" id="A0A0N4X6A0"/>
<reference evidence="4" key="1">
    <citation type="submission" date="2017-02" db="UniProtKB">
        <authorList>
            <consortium name="WormBaseParasite"/>
        </authorList>
    </citation>
    <scope>IDENTIFICATION</scope>
</reference>
<feature type="transmembrane region" description="Helical" evidence="1">
    <location>
        <begin position="110"/>
        <end position="135"/>
    </location>
</feature>
<reference evidence="2 3" key="2">
    <citation type="submission" date="2018-11" db="EMBL/GenBank/DDBJ databases">
        <authorList>
            <consortium name="Pathogen Informatics"/>
        </authorList>
    </citation>
    <scope>NUCLEOTIDE SEQUENCE [LARGE SCALE GENOMIC DNA]</scope>
    <source>
        <strain evidence="2 3">MHpl1</strain>
    </source>
</reference>
<gene>
    <name evidence="2" type="ORF">HPLM_LOCUS19884</name>
</gene>
<evidence type="ECO:0000313" key="3">
    <source>
        <dbReference type="Proteomes" id="UP000268014"/>
    </source>
</evidence>
<keyword evidence="1" id="KW-1133">Transmembrane helix</keyword>
<evidence type="ECO:0000313" key="2">
    <source>
        <dbReference type="EMBL" id="VDO79981.1"/>
    </source>
</evidence>